<dbReference type="RefSeq" id="WP_092511427.1">
    <property type="nucleotide sequence ID" value="NZ_CAWNQB010000004.1"/>
</dbReference>
<dbReference type="InterPro" id="IPR003458">
    <property type="entry name" value="Phage_T4_Gp38_tail_assem"/>
</dbReference>
<evidence type="ECO:0000313" key="3">
    <source>
        <dbReference type="Proteomes" id="UP000198919"/>
    </source>
</evidence>
<dbReference type="Proteomes" id="UP000224607">
    <property type="component" value="Unassembled WGS sequence"/>
</dbReference>
<dbReference type="STRING" id="351675.SAMN05421680_111157"/>
<reference evidence="2" key="1">
    <citation type="submission" date="2016-10" db="EMBL/GenBank/DDBJ databases">
        <authorList>
            <person name="de Groot N.N."/>
        </authorList>
    </citation>
    <scope>NUCLEOTIDE SEQUENCE [LARGE SCALE GENOMIC DNA]</scope>
    <source>
        <strain evidence="2">DSM 17908</strain>
    </source>
</reference>
<dbReference type="Proteomes" id="UP000198919">
    <property type="component" value="Unassembled WGS sequence"/>
</dbReference>
<dbReference type="Pfam" id="PF02413">
    <property type="entry name" value="Caudo_TAP"/>
    <property type="match status" value="1"/>
</dbReference>
<keyword evidence="4" id="KW-1185">Reference proteome</keyword>
<evidence type="ECO:0000313" key="4">
    <source>
        <dbReference type="Proteomes" id="UP000224607"/>
    </source>
</evidence>
<dbReference type="PANTHER" id="PTHR34413">
    <property type="entry name" value="PROPHAGE TAIL FIBER ASSEMBLY PROTEIN HOMOLOG TFAE-RELATED-RELATED"/>
    <property type="match status" value="1"/>
</dbReference>
<dbReference type="PANTHER" id="PTHR34413:SF2">
    <property type="entry name" value="PROPHAGE TAIL FIBER ASSEMBLY PROTEIN HOMOLOG TFAE-RELATED"/>
    <property type="match status" value="1"/>
</dbReference>
<dbReference type="OrthoDB" id="8596093at2"/>
<organism evidence="2 3">
    <name type="scientific">Xenorhabdus mauleonii</name>
    <dbReference type="NCBI Taxonomy" id="351675"/>
    <lineage>
        <taxon>Bacteria</taxon>
        <taxon>Pseudomonadati</taxon>
        <taxon>Pseudomonadota</taxon>
        <taxon>Gammaproteobacteria</taxon>
        <taxon>Enterobacterales</taxon>
        <taxon>Morganellaceae</taxon>
        <taxon>Xenorhabdus</taxon>
    </lineage>
</organism>
<dbReference type="InterPro" id="IPR051220">
    <property type="entry name" value="TFA_Chaperone"/>
</dbReference>
<protein>
    <submittedName>
        <fullName evidence="1">Tail assembly chaperone</fullName>
    </submittedName>
    <submittedName>
        <fullName evidence="2">Virus tail fibre assembly protein, lambda gpK</fullName>
    </submittedName>
</protein>
<name>A0A1I3SL54_9GAMM</name>
<dbReference type="EMBL" id="NITY01000012">
    <property type="protein sequence ID" value="PHM39229.1"/>
    <property type="molecule type" value="Genomic_DNA"/>
</dbReference>
<dbReference type="AlphaFoldDB" id="A0A1I3SL54"/>
<reference evidence="1 4" key="3">
    <citation type="journal article" date="2017" name="Nat. Microbiol.">
        <title>Natural product diversity associated with the nematode symbionts Photorhabdus and Xenorhabdus.</title>
        <authorList>
            <person name="Tobias N.J."/>
            <person name="Wolff H."/>
            <person name="Djahanschiri B."/>
            <person name="Grundmann F."/>
            <person name="Kronenwerth M."/>
            <person name="Shi Y.M."/>
            <person name="Simonyi S."/>
            <person name="Grun P."/>
            <person name="Shapiro-Ilan D."/>
            <person name="Pidot S.J."/>
            <person name="Stinear T.P."/>
            <person name="Ebersberger I."/>
            <person name="Bode H.B."/>
        </authorList>
    </citation>
    <scope>NUCLEOTIDE SEQUENCE [LARGE SCALE GENOMIC DNA]</scope>
    <source>
        <strain evidence="1 4">DSM 17908</strain>
    </source>
</reference>
<evidence type="ECO:0000313" key="2">
    <source>
        <dbReference type="EMBL" id="SFJ59524.1"/>
    </source>
</evidence>
<proteinExistence type="predicted"/>
<reference evidence="3" key="2">
    <citation type="submission" date="2016-10" db="EMBL/GenBank/DDBJ databases">
        <authorList>
            <person name="Varghese N."/>
            <person name="Submissions S."/>
        </authorList>
    </citation>
    <scope>NUCLEOTIDE SEQUENCE [LARGE SCALE GENOMIC DNA]</scope>
    <source>
        <strain evidence="3">DSM 17908</strain>
    </source>
</reference>
<dbReference type="EMBL" id="FORG01000011">
    <property type="protein sequence ID" value="SFJ59524.1"/>
    <property type="molecule type" value="Genomic_DNA"/>
</dbReference>
<accession>A0A1I3SL54</accession>
<evidence type="ECO:0000313" key="1">
    <source>
        <dbReference type="EMBL" id="PHM39229.1"/>
    </source>
</evidence>
<gene>
    <name evidence="2" type="ORF">SAMN05421680_111157</name>
    <name evidence="1" type="ORF">Xmau_03136</name>
</gene>
<sequence length="173" mass="20292">MTMLNIKNFKEYTPENPKFGENVIYLISDDGQDWYECQKKYRDDTLKVEYYTDGTIVRTSNDVSRLCPYYASVIEIEFEGELYINQYHVDNGKVVKKDAQKLAQEAQLEANRIKQELMSDGQQRMQTLHSKLLLGRITEEERQRLNQWLDYVDAVEALDTSSAPDIPWPKQPL</sequence>